<feature type="compositionally biased region" description="Polar residues" evidence="1">
    <location>
        <begin position="52"/>
        <end position="66"/>
    </location>
</feature>
<feature type="compositionally biased region" description="Low complexity" evidence="1">
    <location>
        <begin position="273"/>
        <end position="288"/>
    </location>
</feature>
<name>A0A1I7YMB8_9BILA</name>
<dbReference type="AlphaFoldDB" id="A0A1I7YMB8"/>
<feature type="compositionally biased region" description="Low complexity" evidence="1">
    <location>
        <begin position="31"/>
        <end position="51"/>
    </location>
</feature>
<feature type="compositionally biased region" description="Low complexity" evidence="1">
    <location>
        <begin position="296"/>
        <end position="305"/>
    </location>
</feature>
<evidence type="ECO:0000313" key="4">
    <source>
        <dbReference type="WBParaSite" id="L893_g17556.t1"/>
    </source>
</evidence>
<feature type="region of interest" description="Disordered" evidence="1">
    <location>
        <begin position="27"/>
        <end position="66"/>
    </location>
</feature>
<dbReference type="Proteomes" id="UP000095287">
    <property type="component" value="Unplaced"/>
</dbReference>
<evidence type="ECO:0000256" key="2">
    <source>
        <dbReference type="SAM" id="SignalP"/>
    </source>
</evidence>
<keyword evidence="3" id="KW-1185">Reference proteome</keyword>
<keyword evidence="2" id="KW-0732">Signal</keyword>
<feature type="compositionally biased region" description="Gly residues" evidence="1">
    <location>
        <begin position="306"/>
        <end position="338"/>
    </location>
</feature>
<organism evidence="3 4">
    <name type="scientific">Steinernema glaseri</name>
    <dbReference type="NCBI Taxonomy" id="37863"/>
    <lineage>
        <taxon>Eukaryota</taxon>
        <taxon>Metazoa</taxon>
        <taxon>Ecdysozoa</taxon>
        <taxon>Nematoda</taxon>
        <taxon>Chromadorea</taxon>
        <taxon>Rhabditida</taxon>
        <taxon>Tylenchina</taxon>
        <taxon>Panagrolaimomorpha</taxon>
        <taxon>Strongyloidoidea</taxon>
        <taxon>Steinernematidae</taxon>
        <taxon>Steinernema</taxon>
    </lineage>
</organism>
<proteinExistence type="predicted"/>
<dbReference type="WBParaSite" id="L893_g17556.t1">
    <property type="protein sequence ID" value="L893_g17556.t1"/>
    <property type="gene ID" value="L893_g17556"/>
</dbReference>
<sequence>MFHIDFWLRFLVAVALVAIGPTQGVPTVARGSSSIPSASQGAPSAPSNSGSTDWGSPDSSWGNQWGSQNAPNPVLELLQSNRYQEFKKFDGYTVPETLTKKQAEQHLKEWISKQQVELKDRYQKDLNDIDKLFYNLTIIVNQVVTSFSKEVQSDVKQVQQLDANLSLTLRQMRDAKRKVLEEANATPQLQSELQKFGTEVVNGFIQRFGAPTVAGRPIFGGGDGNSGDTWGSISTGWGQNGNEGRGNPSEGWGNSGIAPWNQGSSGSGGWGQTNGNNGANQNGNQPSWGGSGTNGWGNPSQSGWGNQSGGQTSGWGNAGGAGGWGNPSGSSSGQGGWGASFDKGWSSARASIGQGVQPQK</sequence>
<feature type="region of interest" description="Disordered" evidence="1">
    <location>
        <begin position="212"/>
        <end position="360"/>
    </location>
</feature>
<evidence type="ECO:0000313" key="3">
    <source>
        <dbReference type="Proteomes" id="UP000095287"/>
    </source>
</evidence>
<accession>A0A1I7YMB8</accession>
<feature type="signal peptide" evidence="2">
    <location>
        <begin position="1"/>
        <end position="24"/>
    </location>
</feature>
<evidence type="ECO:0000256" key="1">
    <source>
        <dbReference type="SAM" id="MobiDB-lite"/>
    </source>
</evidence>
<feature type="chain" id="PRO_5009312422" evidence="2">
    <location>
        <begin position="25"/>
        <end position="360"/>
    </location>
</feature>
<protein>
    <submittedName>
        <fullName evidence="4">DUF148 domain-containing protein</fullName>
    </submittedName>
</protein>
<reference evidence="4" key="1">
    <citation type="submission" date="2016-11" db="UniProtKB">
        <authorList>
            <consortium name="WormBaseParasite"/>
        </authorList>
    </citation>
    <scope>IDENTIFICATION</scope>
</reference>